<gene>
    <name evidence="1" type="ORF">SAMN04490239_1582</name>
</gene>
<protein>
    <submittedName>
        <fullName evidence="1">Uncharacterized protein</fullName>
    </submittedName>
</protein>
<accession>A0A1H4M292</accession>
<keyword evidence="2" id="KW-1185">Reference proteome</keyword>
<dbReference type="Proteomes" id="UP000183561">
    <property type="component" value="Unassembled WGS sequence"/>
</dbReference>
<proteinExistence type="predicted"/>
<name>A0A1H4M292_9NOCA</name>
<dbReference type="RefSeq" id="WP_072949965.1">
    <property type="nucleotide sequence ID" value="NZ_FNSV01000005.1"/>
</dbReference>
<dbReference type="OrthoDB" id="4465878at2"/>
<dbReference type="AlphaFoldDB" id="A0A1H4M292"/>
<reference evidence="2" key="1">
    <citation type="submission" date="2016-10" db="EMBL/GenBank/DDBJ databases">
        <authorList>
            <person name="Varghese N."/>
            <person name="Submissions S."/>
        </authorList>
    </citation>
    <scope>NUCLEOTIDE SEQUENCE [LARGE SCALE GENOMIC DNA]</scope>
    <source>
        <strain evidence="2">DSM 44498</strain>
    </source>
</reference>
<dbReference type="EMBL" id="FNSV01000005">
    <property type="protein sequence ID" value="SEB76864.1"/>
    <property type="molecule type" value="Genomic_DNA"/>
</dbReference>
<evidence type="ECO:0000313" key="2">
    <source>
        <dbReference type="Proteomes" id="UP000183561"/>
    </source>
</evidence>
<organism evidence="1 2">
    <name type="scientific">Rhodococcus koreensis</name>
    <dbReference type="NCBI Taxonomy" id="99653"/>
    <lineage>
        <taxon>Bacteria</taxon>
        <taxon>Bacillati</taxon>
        <taxon>Actinomycetota</taxon>
        <taxon>Actinomycetes</taxon>
        <taxon>Mycobacteriales</taxon>
        <taxon>Nocardiaceae</taxon>
        <taxon>Rhodococcus</taxon>
    </lineage>
</organism>
<sequence length="115" mass="13058">MTLGALSMALLRLNYRLARVPLQLVEDVGIALLDEHAPMRPAYEQLLIPCDHAAAILLGDEYAATRAADMRRRSAGVRVTMPRRHQRVDAESAALLDLQRERFERRQHTKDTDRA</sequence>
<evidence type="ECO:0000313" key="1">
    <source>
        <dbReference type="EMBL" id="SEB76864.1"/>
    </source>
</evidence>